<proteinExistence type="predicted"/>
<name>A0A1G5S7C3_9FIRM</name>
<dbReference type="AlphaFoldDB" id="A0A1G5S7C3"/>
<dbReference type="SUPFAM" id="SSF55136">
    <property type="entry name" value="Probable bacterial effector-binding domain"/>
    <property type="match status" value="1"/>
</dbReference>
<dbReference type="InterPro" id="IPR010499">
    <property type="entry name" value="AraC_E-bd"/>
</dbReference>
<gene>
    <name evidence="2" type="ORF">SAMN03080599_03387</name>
</gene>
<dbReference type="EMBL" id="FMWL01000036">
    <property type="protein sequence ID" value="SCZ82118.1"/>
    <property type="molecule type" value="Genomic_DNA"/>
</dbReference>
<evidence type="ECO:0000313" key="3">
    <source>
        <dbReference type="Proteomes" id="UP000199208"/>
    </source>
</evidence>
<reference evidence="2 3" key="1">
    <citation type="submission" date="2016-10" db="EMBL/GenBank/DDBJ databases">
        <authorList>
            <person name="de Groot N.N."/>
        </authorList>
    </citation>
    <scope>NUCLEOTIDE SEQUENCE [LARGE SCALE GENOMIC DNA]</scope>
    <source>
        <strain evidence="2 3">DSM 2784</strain>
    </source>
</reference>
<keyword evidence="3" id="KW-1185">Reference proteome</keyword>
<dbReference type="STRING" id="1120920.SAMN03080599_03387"/>
<dbReference type="RefSeq" id="WP_170829518.1">
    <property type="nucleotide sequence ID" value="NZ_FMWL01000036.1"/>
</dbReference>
<dbReference type="InterPro" id="IPR029442">
    <property type="entry name" value="GyrI-like"/>
</dbReference>
<dbReference type="Proteomes" id="UP000199208">
    <property type="component" value="Unassembled WGS sequence"/>
</dbReference>
<dbReference type="Pfam" id="PF06445">
    <property type="entry name" value="GyrI-like"/>
    <property type="match status" value="1"/>
</dbReference>
<feature type="domain" description="AraC effector-binding" evidence="1">
    <location>
        <begin position="1"/>
        <end position="152"/>
    </location>
</feature>
<evidence type="ECO:0000313" key="2">
    <source>
        <dbReference type="EMBL" id="SCZ82118.1"/>
    </source>
</evidence>
<sequence>MSYLIEMIETAAQPVLYQRHVTSLDQLPLVIGKAYESVFSYLYERGEQPADMPFVAYFNMDMAALEVEIGVPVSRTFDDTTDVLSGEIPAGRKVVSMYQGPYSGMTVIYDAMNQWMAERSIEPTGVVYEFYYNSPEEVPESELLTKVVFLVK</sequence>
<dbReference type="InterPro" id="IPR011256">
    <property type="entry name" value="Reg_factor_effector_dom_sf"/>
</dbReference>
<evidence type="ECO:0000259" key="1">
    <source>
        <dbReference type="SMART" id="SM00871"/>
    </source>
</evidence>
<dbReference type="Gene3D" id="3.20.80.10">
    <property type="entry name" value="Regulatory factor, effector binding domain"/>
    <property type="match status" value="1"/>
</dbReference>
<organism evidence="2 3">
    <name type="scientific">Acidaminobacter hydrogenoformans DSM 2784</name>
    <dbReference type="NCBI Taxonomy" id="1120920"/>
    <lineage>
        <taxon>Bacteria</taxon>
        <taxon>Bacillati</taxon>
        <taxon>Bacillota</taxon>
        <taxon>Clostridia</taxon>
        <taxon>Peptostreptococcales</taxon>
        <taxon>Acidaminobacteraceae</taxon>
        <taxon>Acidaminobacter</taxon>
    </lineage>
</organism>
<protein>
    <submittedName>
        <fullName evidence="2">Effector-binding domain-containing protein</fullName>
    </submittedName>
</protein>
<dbReference type="SMART" id="SM00871">
    <property type="entry name" value="AraC_E_bind"/>
    <property type="match status" value="1"/>
</dbReference>
<accession>A0A1G5S7C3</accession>